<dbReference type="Gene3D" id="2.40.30.200">
    <property type="match status" value="1"/>
</dbReference>
<name>A0ABZ2SVC7_9ENTE</name>
<sequence length="252" mass="29049">MKAVQPYFEFNGHKSIDKNLYLLNEMELTIPESDLRFDEVDGRQGAIIYDNEREKDIIKTFPMELRKEADKSLFQQVREITHWLKEPKRYSRLLFSEDSEYFYEGIFHSQVRILDRWRDHFDLALPFQCKPVMYRLDGQTAVSVLSGRTLDNPESIPSLPIIQFRYSGTADASLTINGRQFRILRAAGAGMITIDSELGTAYRDGTVNISSAILMQSDGYHVPQLRPGTNTISFTTQITQVTITPRWRSIAI</sequence>
<reference evidence="1 2" key="1">
    <citation type="submission" date="2024-03" db="EMBL/GenBank/DDBJ databases">
        <title>The Genome Sequence of Enterococcus sp. DIV1094.</title>
        <authorList>
            <consortium name="The Broad Institute Genomics Platform"/>
            <consortium name="The Broad Institute Microbial Omics Core"/>
            <consortium name="The Broad Institute Genomic Center for Infectious Diseases"/>
            <person name="Earl A."/>
            <person name="Manson A."/>
            <person name="Gilmore M."/>
            <person name="Schwartman J."/>
            <person name="Shea T."/>
            <person name="Abouelleil A."/>
            <person name="Cao P."/>
            <person name="Chapman S."/>
            <person name="Cusick C."/>
            <person name="Young S."/>
            <person name="Neafsey D."/>
            <person name="Nusbaum C."/>
            <person name="Birren B."/>
        </authorList>
    </citation>
    <scope>NUCLEOTIDE SEQUENCE [LARGE SCALE GENOMIC DNA]</scope>
    <source>
        <strain evidence="1 2">DIV1094</strain>
    </source>
</reference>
<proteinExistence type="predicted"/>
<dbReference type="Proteomes" id="UP000664360">
    <property type="component" value="Chromosome"/>
</dbReference>
<accession>A0ABZ2SVC7</accession>
<protein>
    <recommendedName>
        <fullName evidence="3">Phage tail protein</fullName>
    </recommendedName>
</protein>
<evidence type="ECO:0008006" key="3">
    <source>
        <dbReference type="Google" id="ProtNLM"/>
    </source>
</evidence>
<dbReference type="RefSeq" id="WP_206859263.1">
    <property type="nucleotide sequence ID" value="NZ_CP147250.1"/>
</dbReference>
<dbReference type="EMBL" id="CP147250">
    <property type="protein sequence ID" value="WYJ79522.1"/>
    <property type="molecule type" value="Genomic_DNA"/>
</dbReference>
<evidence type="ECO:0000313" key="2">
    <source>
        <dbReference type="Proteomes" id="UP000664360"/>
    </source>
</evidence>
<organism evidence="1 2">
    <name type="scientific">Candidatus Enterococcus mangumiae</name>
    <dbReference type="NCBI Taxonomy" id="2230878"/>
    <lineage>
        <taxon>Bacteria</taxon>
        <taxon>Bacillati</taxon>
        <taxon>Bacillota</taxon>
        <taxon>Bacilli</taxon>
        <taxon>Lactobacillales</taxon>
        <taxon>Enterococcaceae</taxon>
        <taxon>Enterococcus</taxon>
    </lineage>
</organism>
<evidence type="ECO:0000313" key="1">
    <source>
        <dbReference type="EMBL" id="WYJ79522.1"/>
    </source>
</evidence>
<gene>
    <name evidence="1" type="ORF">DOK79_001062</name>
</gene>
<keyword evidence="2" id="KW-1185">Reference proteome</keyword>